<dbReference type="Proteomes" id="UP000554342">
    <property type="component" value="Unassembled WGS sequence"/>
</dbReference>
<evidence type="ECO:0000313" key="3">
    <source>
        <dbReference type="Proteomes" id="UP000554342"/>
    </source>
</evidence>
<evidence type="ECO:0000256" key="1">
    <source>
        <dbReference type="SAM" id="Phobius"/>
    </source>
</evidence>
<name>A0A840Z268_9SPHN</name>
<proteinExistence type="predicted"/>
<dbReference type="Pfam" id="PF11911">
    <property type="entry name" value="DUF3429"/>
    <property type="match status" value="1"/>
</dbReference>
<accession>A0A840Z268</accession>
<gene>
    <name evidence="2" type="ORF">FHR23_002786</name>
</gene>
<dbReference type="InterPro" id="IPR021836">
    <property type="entry name" value="DUF3429"/>
</dbReference>
<protein>
    <recommendedName>
        <fullName evidence="4">DUF3429 domain-containing protein</fullName>
    </recommendedName>
</protein>
<organism evidence="2 3">
    <name type="scientific">Stakelama sediminis</name>
    <dbReference type="NCBI Taxonomy" id="463200"/>
    <lineage>
        <taxon>Bacteria</taxon>
        <taxon>Pseudomonadati</taxon>
        <taxon>Pseudomonadota</taxon>
        <taxon>Alphaproteobacteria</taxon>
        <taxon>Sphingomonadales</taxon>
        <taxon>Sphingomonadaceae</taxon>
        <taxon>Stakelama</taxon>
    </lineage>
</organism>
<dbReference type="EMBL" id="JACIJI010000006">
    <property type="protein sequence ID" value="MBB5719830.1"/>
    <property type="molecule type" value="Genomic_DNA"/>
</dbReference>
<keyword evidence="1" id="KW-0472">Membrane</keyword>
<keyword evidence="3" id="KW-1185">Reference proteome</keyword>
<keyword evidence="1" id="KW-1133">Transmembrane helix</keyword>
<sequence length="134" mass="14465">MIPFVAAAVGIWLMHRPWPMIALWLVTLWGALILSFIAGVRRGFGFGRQTASTRTEILTMLPYFVIAGLALVVSSQLLAIALLMLGFLLAAVLDRHAALNGDAPAHFARLRPPQFLIAVLALAAIWLHLALAGS</sequence>
<dbReference type="AlphaFoldDB" id="A0A840Z268"/>
<evidence type="ECO:0000313" key="2">
    <source>
        <dbReference type="EMBL" id="MBB5719830.1"/>
    </source>
</evidence>
<comment type="caution">
    <text evidence="2">The sequence shown here is derived from an EMBL/GenBank/DDBJ whole genome shotgun (WGS) entry which is preliminary data.</text>
</comment>
<keyword evidence="1" id="KW-0812">Transmembrane</keyword>
<evidence type="ECO:0008006" key="4">
    <source>
        <dbReference type="Google" id="ProtNLM"/>
    </source>
</evidence>
<feature type="transmembrane region" description="Helical" evidence="1">
    <location>
        <begin position="61"/>
        <end position="93"/>
    </location>
</feature>
<feature type="transmembrane region" description="Helical" evidence="1">
    <location>
        <begin position="113"/>
        <end position="132"/>
    </location>
</feature>
<feature type="transmembrane region" description="Helical" evidence="1">
    <location>
        <begin position="20"/>
        <end position="40"/>
    </location>
</feature>
<reference evidence="2 3" key="1">
    <citation type="submission" date="2020-08" db="EMBL/GenBank/DDBJ databases">
        <title>Genomic Encyclopedia of Type Strains, Phase IV (KMG-IV): sequencing the most valuable type-strain genomes for metagenomic binning, comparative biology and taxonomic classification.</title>
        <authorList>
            <person name="Goeker M."/>
        </authorList>
    </citation>
    <scope>NUCLEOTIDE SEQUENCE [LARGE SCALE GENOMIC DNA]</scope>
    <source>
        <strain evidence="2 3">DSM 27203</strain>
    </source>
</reference>